<dbReference type="EMBL" id="ACLA01000013">
    <property type="protein sequence ID" value="EEQ48654.1"/>
    <property type="molecule type" value="Genomic_DNA"/>
</dbReference>
<evidence type="ECO:0000313" key="1">
    <source>
        <dbReference type="EMBL" id="EEQ48654.1"/>
    </source>
</evidence>
<organism evidence="1 2">
    <name type="scientific">Selenomonas flueggei ATCC 43531</name>
    <dbReference type="NCBI Taxonomy" id="638302"/>
    <lineage>
        <taxon>Bacteria</taxon>
        <taxon>Bacillati</taxon>
        <taxon>Bacillota</taxon>
        <taxon>Negativicutes</taxon>
        <taxon>Selenomonadales</taxon>
        <taxon>Selenomonadaceae</taxon>
        <taxon>Selenomonas</taxon>
    </lineage>
</organism>
<proteinExistence type="predicted"/>
<keyword evidence="2" id="KW-1185">Reference proteome</keyword>
<dbReference type="AlphaFoldDB" id="C4V342"/>
<reference evidence="1 2" key="1">
    <citation type="submission" date="2009-04" db="EMBL/GenBank/DDBJ databases">
        <authorList>
            <person name="Qin X."/>
            <person name="Bachman B."/>
            <person name="Battles P."/>
            <person name="Bell A."/>
            <person name="Bess C."/>
            <person name="Bickham C."/>
            <person name="Chaboub L."/>
            <person name="Chen D."/>
            <person name="Coyle M."/>
            <person name="Deiros D.R."/>
            <person name="Dinh H."/>
            <person name="Forbes L."/>
            <person name="Fowler G."/>
            <person name="Francisco L."/>
            <person name="Fu Q."/>
            <person name="Gubbala S."/>
            <person name="Hale W."/>
            <person name="Han Y."/>
            <person name="Hemphill L."/>
            <person name="Highlander S.K."/>
            <person name="Hirani K."/>
            <person name="Hogues M."/>
            <person name="Jackson L."/>
            <person name="Jakkamsetti A."/>
            <person name="Javaid M."/>
            <person name="Jiang H."/>
            <person name="Korchina V."/>
            <person name="Kovar C."/>
            <person name="Lara F."/>
            <person name="Lee S."/>
            <person name="Mata R."/>
            <person name="Mathew T."/>
            <person name="Moen C."/>
            <person name="Morales K."/>
            <person name="Munidasa M."/>
            <person name="Nazareth L."/>
            <person name="Ngo R."/>
            <person name="Nguyen L."/>
            <person name="Okwuonu G."/>
            <person name="Ongeri F."/>
            <person name="Patil S."/>
            <person name="Petrosino J."/>
            <person name="Pham C."/>
            <person name="Pham P."/>
            <person name="Pu L.-L."/>
            <person name="Puazo M."/>
            <person name="Raj R."/>
            <person name="Reid J."/>
            <person name="Rouhana J."/>
            <person name="Saada N."/>
            <person name="Shang Y."/>
            <person name="Simmons D."/>
            <person name="Thornton R."/>
            <person name="Warren J."/>
            <person name="Weissenberger G."/>
            <person name="Zhang J."/>
            <person name="Zhang L."/>
            <person name="Zhou C."/>
            <person name="Zhu D."/>
            <person name="Muzny D."/>
            <person name="Worley K."/>
            <person name="Gibbs R."/>
        </authorList>
    </citation>
    <scope>NUCLEOTIDE SEQUENCE [LARGE SCALE GENOMIC DNA]</scope>
    <source>
        <strain evidence="1 2">ATCC 43531</strain>
    </source>
</reference>
<dbReference type="OrthoDB" id="2451627at2"/>
<dbReference type="eggNOG" id="ENOG50307VY">
    <property type="taxonomic scope" value="Bacteria"/>
</dbReference>
<evidence type="ECO:0008006" key="3">
    <source>
        <dbReference type="Google" id="ProtNLM"/>
    </source>
</evidence>
<gene>
    <name evidence="1" type="ORF">HMPREF0908_0936</name>
</gene>
<sequence>MKKIFEDYFTEFQADMVSICLEYVEDRADKIYIYCAYEANSIYGDFFYMISGKIVERDQLNSNLGCTDLLYDTSDDRQLAVLRILTEDMEKIAKLCTEYERSVPTEMKLIYDVKSNALEANYNYENVITGTEFISEHIFDKWFQEVKANKNNS</sequence>
<dbReference type="RefSeq" id="WP_006689670.1">
    <property type="nucleotide sequence ID" value="NZ_GG694006.1"/>
</dbReference>
<protein>
    <recommendedName>
        <fullName evidence="3">DUF600 domain-containing protein</fullName>
    </recommendedName>
</protein>
<name>C4V342_9FIRM</name>
<dbReference type="HOGENOM" id="CLU_144662_0_0_9"/>
<evidence type="ECO:0000313" key="2">
    <source>
        <dbReference type="Proteomes" id="UP000005309"/>
    </source>
</evidence>
<accession>C4V342</accession>
<dbReference type="STRING" id="638302.HMPREF0908_0936"/>
<dbReference type="Proteomes" id="UP000005309">
    <property type="component" value="Unassembled WGS sequence"/>
</dbReference>
<comment type="caution">
    <text evidence="1">The sequence shown here is derived from an EMBL/GenBank/DDBJ whole genome shotgun (WGS) entry which is preliminary data.</text>
</comment>